<dbReference type="AlphaFoldDB" id="A0A2S8GIP2"/>
<comment type="caution">
    <text evidence="1">The sequence shown here is derived from an EMBL/GenBank/DDBJ whole genome shotgun (WGS) entry which is preliminary data.</text>
</comment>
<organism evidence="1 2">
    <name type="scientific">Blastopirellula marina</name>
    <dbReference type="NCBI Taxonomy" id="124"/>
    <lineage>
        <taxon>Bacteria</taxon>
        <taxon>Pseudomonadati</taxon>
        <taxon>Planctomycetota</taxon>
        <taxon>Planctomycetia</taxon>
        <taxon>Pirellulales</taxon>
        <taxon>Pirellulaceae</taxon>
        <taxon>Blastopirellula</taxon>
    </lineage>
</organism>
<reference evidence="1 2" key="1">
    <citation type="submission" date="2018-02" db="EMBL/GenBank/DDBJ databases">
        <title>Comparative genomes isolates from brazilian mangrove.</title>
        <authorList>
            <person name="Araujo J.E."/>
            <person name="Taketani R.G."/>
            <person name="Silva M.C.P."/>
            <person name="Loureco M.V."/>
            <person name="Andreote F.D."/>
        </authorList>
    </citation>
    <scope>NUCLEOTIDE SEQUENCE [LARGE SCALE GENOMIC DNA]</scope>
    <source>
        <strain evidence="1 2">Nap-Phe MGV</strain>
    </source>
</reference>
<proteinExistence type="predicted"/>
<gene>
    <name evidence="1" type="ORF">C5Y93_19645</name>
</gene>
<evidence type="ECO:0000313" key="2">
    <source>
        <dbReference type="Proteomes" id="UP000237819"/>
    </source>
</evidence>
<dbReference type="EMBL" id="PUHZ01000020">
    <property type="protein sequence ID" value="PQO44191.1"/>
    <property type="molecule type" value="Genomic_DNA"/>
</dbReference>
<sequence length="355" mass="39833">MSKTAPPLDPSDIDRLCEALEKQDDAALTAARRSENPQVRQKLHALIRDQLAETLDAGKKSATIQNRVFKRMTALVGALRGKQDRDTEQLLLDLFAQRAKIAKVEGKDPKHDINYEVMLALASSTEKASDALLAELDAYTPDQFFSALNFALRFCRREKVYAAFHEWLVPPADGPKRKHAKAKAETVGEELELYRNGVLYAKGFRPDMIDADDPNHADRVPPEERLDPRWLDVAIEAELFDLVEGMVSPGHAGAQAWAERRLAENFAAKKAPKIRSSKFVKLLLLSEHPRALELYQEALQHFLTTGDQWEAAILLELTPLFPKSAAPQVAAIVADVPEPLIPFRDKYLDQLKNRS</sequence>
<accession>A0A2S8GIP2</accession>
<name>A0A2S8GIP2_9BACT</name>
<protein>
    <submittedName>
        <fullName evidence="1">Uncharacterized protein</fullName>
    </submittedName>
</protein>
<dbReference type="Proteomes" id="UP000237819">
    <property type="component" value="Unassembled WGS sequence"/>
</dbReference>
<dbReference type="RefSeq" id="WP_105337160.1">
    <property type="nucleotide sequence ID" value="NZ_PUHZ01000020.1"/>
</dbReference>
<dbReference type="OrthoDB" id="83685at2"/>
<evidence type="ECO:0000313" key="1">
    <source>
        <dbReference type="EMBL" id="PQO44191.1"/>
    </source>
</evidence>